<accession>A0ABY4TF60</accession>
<dbReference type="EMBL" id="CP095474">
    <property type="protein sequence ID" value="URN16186.1"/>
    <property type="molecule type" value="Genomic_DNA"/>
</dbReference>
<sequence>MRASGWVTTRLSKVLDEVFAGAWGDSPSDSMNPNVHVLRATNINNEGHIDYSKPAPRVFSAQEVTRKRLITGDLIVEASGGGPGTPVGRVALHRGDVDGRVFACSNFFRAMRPNLEIVDPDFLVQVLVKVYRSPEIWRYQQQTTGLVNLKFRDYLEQPVLIPPLNEQRRIVEVINAMAAQERAIMRSIAKLDQVREGVTAAQLVGVELTRFEDVIEYGPQNGIYKQASSYGIDGTPIVRIDSFRGGPSDFTRNLLRVSLTAPEISSYGLAVGDIVINRVNTPELVGKSTSVRELTEPTVFESNMMRCKVRADRAVPAFVEMWLGSALPKKHFRVRAKSAISQASINGDDVRDCPFPCIEVREQRAILDRLAAVTVQQRVEEAELVKLRNTKQGLVDDLLSGRS</sequence>
<dbReference type="EC" id="3.1.21.-" evidence="3"/>
<dbReference type="GO" id="GO:0016787">
    <property type="term" value="F:hydrolase activity"/>
    <property type="evidence" value="ECO:0007669"/>
    <property type="project" value="UniProtKB-KW"/>
</dbReference>
<reference evidence="3" key="1">
    <citation type="submission" date="2022-04" db="EMBL/GenBank/DDBJ databases">
        <title>Systematic whole-genome sequencing reveals an unexpected diversity among actinomycetoma pathogens and provides insights into their antibacterial susceptibilities.</title>
        <authorList>
            <person name="Watson A.K."/>
            <person name="Kepplinger B."/>
            <person name="Bakhiet S.M."/>
            <person name="Mhmoud N.A."/>
            <person name="Chapman J."/>
            <person name="Allenby N."/>
            <person name="Mickiewicz K."/>
            <person name="Goodfellow M."/>
            <person name="Fahal A.H."/>
            <person name="Errington J."/>
        </authorList>
    </citation>
    <scope>NUCLEOTIDE SEQUENCE</scope>
    <source>
        <strain evidence="3">SD 504</strain>
    </source>
</reference>
<keyword evidence="3" id="KW-0378">Hydrolase</keyword>
<dbReference type="Gene3D" id="3.90.220.20">
    <property type="entry name" value="DNA methylase specificity domains"/>
    <property type="match status" value="2"/>
</dbReference>
<keyword evidence="2" id="KW-0238">DNA-binding</keyword>
<dbReference type="CDD" id="cd17517">
    <property type="entry name" value="RMtype1_S_EcoKI_StySPI-TRD2-CR2_like"/>
    <property type="match status" value="1"/>
</dbReference>
<name>A0ABY4TF60_9ACTN</name>
<dbReference type="RefSeq" id="WP_010476574.1">
    <property type="nucleotide sequence ID" value="NZ_CP095474.1"/>
</dbReference>
<keyword evidence="1" id="KW-0680">Restriction system</keyword>
<gene>
    <name evidence="3" type="ORF">MW084_09745</name>
</gene>
<dbReference type="SUPFAM" id="SSF116734">
    <property type="entry name" value="DNA methylase specificity domain"/>
    <property type="match status" value="2"/>
</dbReference>
<dbReference type="InterPro" id="IPR044946">
    <property type="entry name" value="Restrct_endonuc_typeI_TRD_sf"/>
</dbReference>
<organism evidence="3 4">
    <name type="scientific">Streptomyces sudanensis</name>
    <dbReference type="NCBI Taxonomy" id="436397"/>
    <lineage>
        <taxon>Bacteria</taxon>
        <taxon>Bacillati</taxon>
        <taxon>Actinomycetota</taxon>
        <taxon>Actinomycetes</taxon>
        <taxon>Kitasatosporales</taxon>
        <taxon>Streptomycetaceae</taxon>
        <taxon>Streptomyces</taxon>
    </lineage>
</organism>
<evidence type="ECO:0000313" key="3">
    <source>
        <dbReference type="EMBL" id="URN16186.1"/>
    </source>
</evidence>
<evidence type="ECO:0000256" key="1">
    <source>
        <dbReference type="ARBA" id="ARBA00022747"/>
    </source>
</evidence>
<proteinExistence type="predicted"/>
<protein>
    <submittedName>
        <fullName evidence="3">Restriction endonuclease subunit S</fullName>
        <ecNumber evidence="3">3.1.21.-</ecNumber>
    </submittedName>
</protein>
<dbReference type="PANTHER" id="PTHR30408:SF12">
    <property type="entry name" value="TYPE I RESTRICTION ENZYME MJAVIII SPECIFICITY SUBUNIT"/>
    <property type="match status" value="1"/>
</dbReference>
<dbReference type="Proteomes" id="UP001056383">
    <property type="component" value="Chromosome"/>
</dbReference>
<evidence type="ECO:0000256" key="2">
    <source>
        <dbReference type="ARBA" id="ARBA00023125"/>
    </source>
</evidence>
<dbReference type="GO" id="GO:0004519">
    <property type="term" value="F:endonuclease activity"/>
    <property type="evidence" value="ECO:0007669"/>
    <property type="project" value="UniProtKB-KW"/>
</dbReference>
<keyword evidence="3" id="KW-0255">Endonuclease</keyword>
<dbReference type="PANTHER" id="PTHR30408">
    <property type="entry name" value="TYPE-1 RESTRICTION ENZYME ECOKI SPECIFICITY PROTEIN"/>
    <property type="match status" value="1"/>
</dbReference>
<keyword evidence="3" id="KW-0540">Nuclease</keyword>
<keyword evidence="4" id="KW-1185">Reference proteome</keyword>
<dbReference type="InterPro" id="IPR052021">
    <property type="entry name" value="Type-I_RS_S_subunit"/>
</dbReference>
<evidence type="ECO:0000313" key="4">
    <source>
        <dbReference type="Proteomes" id="UP001056383"/>
    </source>
</evidence>